<evidence type="ECO:0000313" key="2">
    <source>
        <dbReference type="EMBL" id="CAG7819010.1"/>
    </source>
</evidence>
<keyword evidence="3" id="KW-1185">Reference proteome</keyword>
<sequence length="102" mass="11573">MDRFDSADTHLIFEGISDGIDNKFGLEAVFYGMGFLAYLICLSLFIDLFFTSITSPILYSTFAPIRRRRSLQITNNNSTNSSSDYFNDHLFPRIAVLIDEAS</sequence>
<name>A0A8J2PL41_9HEXA</name>
<dbReference type="AlphaFoldDB" id="A0A8J2PL41"/>
<feature type="non-terminal residue" evidence="2">
    <location>
        <position position="102"/>
    </location>
</feature>
<feature type="transmembrane region" description="Helical" evidence="1">
    <location>
        <begin position="35"/>
        <end position="59"/>
    </location>
</feature>
<protein>
    <submittedName>
        <fullName evidence="2">Uncharacterized protein</fullName>
    </submittedName>
</protein>
<evidence type="ECO:0000256" key="1">
    <source>
        <dbReference type="SAM" id="Phobius"/>
    </source>
</evidence>
<comment type="caution">
    <text evidence="2">The sequence shown here is derived from an EMBL/GenBank/DDBJ whole genome shotgun (WGS) entry which is preliminary data.</text>
</comment>
<dbReference type="EMBL" id="CAJVCH010436483">
    <property type="protein sequence ID" value="CAG7819010.1"/>
    <property type="molecule type" value="Genomic_DNA"/>
</dbReference>
<organism evidence="2 3">
    <name type="scientific">Allacma fusca</name>
    <dbReference type="NCBI Taxonomy" id="39272"/>
    <lineage>
        <taxon>Eukaryota</taxon>
        <taxon>Metazoa</taxon>
        <taxon>Ecdysozoa</taxon>
        <taxon>Arthropoda</taxon>
        <taxon>Hexapoda</taxon>
        <taxon>Collembola</taxon>
        <taxon>Symphypleona</taxon>
        <taxon>Sminthuridae</taxon>
        <taxon>Allacma</taxon>
    </lineage>
</organism>
<keyword evidence="1" id="KW-0472">Membrane</keyword>
<keyword evidence="1" id="KW-1133">Transmembrane helix</keyword>
<proteinExistence type="predicted"/>
<keyword evidence="1" id="KW-0812">Transmembrane</keyword>
<dbReference type="Proteomes" id="UP000708208">
    <property type="component" value="Unassembled WGS sequence"/>
</dbReference>
<accession>A0A8J2PL41</accession>
<reference evidence="2" key="1">
    <citation type="submission" date="2021-06" db="EMBL/GenBank/DDBJ databases">
        <authorList>
            <person name="Hodson N. C."/>
            <person name="Mongue J. A."/>
            <person name="Jaron S. K."/>
        </authorList>
    </citation>
    <scope>NUCLEOTIDE SEQUENCE</scope>
</reference>
<evidence type="ECO:0000313" key="3">
    <source>
        <dbReference type="Proteomes" id="UP000708208"/>
    </source>
</evidence>
<gene>
    <name evidence="2" type="ORF">AFUS01_LOCUS29482</name>
</gene>